<evidence type="ECO:0000259" key="21">
    <source>
        <dbReference type="PROSITE" id="PS51061"/>
    </source>
</evidence>
<feature type="region of interest" description="Disordered" evidence="18">
    <location>
        <begin position="54"/>
        <end position="94"/>
    </location>
</feature>
<dbReference type="GO" id="GO:0005634">
    <property type="term" value="C:nucleus"/>
    <property type="evidence" value="ECO:0007669"/>
    <property type="project" value="UniProtKB-SubCell"/>
</dbReference>
<reference evidence="23" key="2">
    <citation type="journal article" date="2007" name="PLoS Biol.">
        <title>Survey sequencing and comparative analysis of the elephant shark (Callorhinchus milii) genome.</title>
        <authorList>
            <person name="Venkatesh B."/>
            <person name="Kirkness E.F."/>
            <person name="Loh Y.H."/>
            <person name="Halpern A.L."/>
            <person name="Lee A.P."/>
            <person name="Johnson J."/>
            <person name="Dandona N."/>
            <person name="Viswanathan L.D."/>
            <person name="Tay A."/>
            <person name="Venter J.C."/>
            <person name="Strausberg R.L."/>
            <person name="Brenner S."/>
        </authorList>
    </citation>
    <scope>NUCLEOTIDE SEQUENCE [LARGE SCALE GENOMIC DNA]</scope>
</reference>
<comment type="subcellular location">
    <subcellularLocation>
        <location evidence="1">Nucleus</location>
    </subcellularLocation>
</comment>
<dbReference type="GO" id="GO:0000122">
    <property type="term" value="P:negative regulation of transcription by RNA polymerase II"/>
    <property type="evidence" value="ECO:0007669"/>
    <property type="project" value="TreeGrafter"/>
</dbReference>
<keyword evidence="6" id="KW-0479">Metal-binding</keyword>
<evidence type="ECO:0000256" key="3">
    <source>
        <dbReference type="ARBA" id="ARBA00022491"/>
    </source>
</evidence>
<evidence type="ECO:0000256" key="5">
    <source>
        <dbReference type="ARBA" id="ARBA00022679"/>
    </source>
</evidence>
<evidence type="ECO:0000256" key="1">
    <source>
        <dbReference type="ARBA" id="ARBA00004123"/>
    </source>
</evidence>
<keyword evidence="4" id="KW-0597">Phosphoprotein</keyword>
<feature type="region of interest" description="Disordered" evidence="18">
    <location>
        <begin position="1"/>
        <end position="20"/>
    </location>
</feature>
<keyword evidence="13" id="KW-0804">Transcription</keyword>
<dbReference type="GO" id="GO:0000977">
    <property type="term" value="F:RNA polymerase II transcription regulatory region sequence-specific DNA binding"/>
    <property type="evidence" value="ECO:0007669"/>
    <property type="project" value="TreeGrafter"/>
</dbReference>
<dbReference type="SMART" id="SM00393">
    <property type="entry name" value="R3H"/>
    <property type="match status" value="1"/>
</dbReference>
<reference evidence="23" key="3">
    <citation type="journal article" date="2014" name="Nature">
        <title>Elephant shark genome provides unique insights into gnathostome evolution.</title>
        <authorList>
            <consortium name="International Elephant Shark Genome Sequencing Consortium"/>
            <person name="Venkatesh B."/>
            <person name="Lee A.P."/>
            <person name="Ravi V."/>
            <person name="Maurya A.K."/>
            <person name="Lian M.M."/>
            <person name="Swann J.B."/>
            <person name="Ohta Y."/>
            <person name="Flajnik M.F."/>
            <person name="Sutoh Y."/>
            <person name="Kasahara M."/>
            <person name="Hoon S."/>
            <person name="Gangu V."/>
            <person name="Roy S.W."/>
            <person name="Irimia M."/>
            <person name="Korzh V."/>
            <person name="Kondrychyn I."/>
            <person name="Lim Z.W."/>
            <person name="Tay B.H."/>
            <person name="Tohari S."/>
            <person name="Kong K.W."/>
            <person name="Ho S."/>
            <person name="Lorente-Galdos B."/>
            <person name="Quilez J."/>
            <person name="Marques-Bonet T."/>
            <person name="Raney B.J."/>
            <person name="Ingham P.W."/>
            <person name="Tay A."/>
            <person name="Hillier L.W."/>
            <person name="Minx P."/>
            <person name="Boehm T."/>
            <person name="Wilson R.K."/>
            <person name="Brenner S."/>
            <person name="Warren W.C."/>
        </authorList>
    </citation>
    <scope>NUCLEOTIDE SEQUENCE [LARGE SCALE GENOMIC DNA]</scope>
</reference>
<evidence type="ECO:0000256" key="10">
    <source>
        <dbReference type="ARBA" id="ARBA00022833"/>
    </source>
</evidence>
<evidence type="ECO:0000256" key="9">
    <source>
        <dbReference type="ARBA" id="ARBA00022786"/>
    </source>
</evidence>
<feature type="domain" description="RING-type" evidence="20">
    <location>
        <begin position="270"/>
        <end position="322"/>
    </location>
</feature>
<dbReference type="InterPro" id="IPR001374">
    <property type="entry name" value="R3H_dom"/>
</dbReference>
<dbReference type="SUPFAM" id="SSF82708">
    <property type="entry name" value="R3H domain"/>
    <property type="match status" value="1"/>
</dbReference>
<evidence type="ECO:0000256" key="16">
    <source>
        <dbReference type="ARBA" id="ARBA00078536"/>
    </source>
</evidence>
<evidence type="ECO:0000256" key="4">
    <source>
        <dbReference type="ARBA" id="ARBA00022553"/>
    </source>
</evidence>
<dbReference type="InterPro" id="IPR034078">
    <property type="entry name" value="NFX1_fam"/>
</dbReference>
<dbReference type="GO" id="GO:0000981">
    <property type="term" value="F:DNA-binding transcription factor activity, RNA polymerase II-specific"/>
    <property type="evidence" value="ECO:0007669"/>
    <property type="project" value="TreeGrafter"/>
</dbReference>
<dbReference type="Ensembl" id="ENSCMIT00000043431.1">
    <property type="protein sequence ID" value="ENSCMIP00000042811.1"/>
    <property type="gene ID" value="ENSCMIG00000017740.1"/>
</dbReference>
<evidence type="ECO:0000256" key="7">
    <source>
        <dbReference type="ARBA" id="ARBA00022737"/>
    </source>
</evidence>
<dbReference type="CDD" id="cd06008">
    <property type="entry name" value="NF-X1-zinc-finger"/>
    <property type="match status" value="6"/>
</dbReference>
<dbReference type="Proteomes" id="UP000314986">
    <property type="component" value="Unassembled WGS sequence"/>
</dbReference>
<evidence type="ECO:0000256" key="11">
    <source>
        <dbReference type="ARBA" id="ARBA00023015"/>
    </source>
</evidence>
<dbReference type="CDD" id="cd16696">
    <property type="entry name" value="RING-CH-C4HC3_NFX1"/>
    <property type="match status" value="1"/>
</dbReference>
<dbReference type="SMART" id="SM00438">
    <property type="entry name" value="ZnF_NFX"/>
    <property type="match status" value="9"/>
</dbReference>
<proteinExistence type="inferred from homology"/>
<dbReference type="InterPro" id="IPR000967">
    <property type="entry name" value="Znf_NFX1"/>
</dbReference>
<evidence type="ECO:0000313" key="22">
    <source>
        <dbReference type="Ensembl" id="ENSCMIP00000042811.1"/>
    </source>
</evidence>
<feature type="region of interest" description="Disordered" evidence="18">
    <location>
        <begin position="170"/>
        <end position="195"/>
    </location>
</feature>
<accession>A0A4W3JUK2</accession>
<keyword evidence="5" id="KW-0808">Transferase</keyword>
<reference evidence="23" key="1">
    <citation type="journal article" date="2006" name="Science">
        <title>Ancient noncoding elements conserved in the human genome.</title>
        <authorList>
            <person name="Venkatesh B."/>
            <person name="Kirkness E.F."/>
            <person name="Loh Y.H."/>
            <person name="Halpern A.L."/>
            <person name="Lee A.P."/>
            <person name="Johnson J."/>
            <person name="Dandona N."/>
            <person name="Viswanathan L.D."/>
            <person name="Tay A."/>
            <person name="Venter J.C."/>
            <person name="Strausberg R.L."/>
            <person name="Brenner S."/>
        </authorList>
    </citation>
    <scope>NUCLEOTIDE SEQUENCE [LARGE SCALE GENOMIC DNA]</scope>
</reference>
<dbReference type="PROSITE" id="PS50089">
    <property type="entry name" value="ZF_RING_2"/>
    <property type="match status" value="1"/>
</dbReference>
<feature type="domain" description="R3H" evidence="21">
    <location>
        <begin position="908"/>
        <end position="976"/>
    </location>
</feature>
<dbReference type="Pfam" id="PF01422">
    <property type="entry name" value="zf-NF-X1"/>
    <property type="match status" value="7"/>
</dbReference>
<organism evidence="22 23">
    <name type="scientific">Callorhinchus milii</name>
    <name type="common">Ghost shark</name>
    <dbReference type="NCBI Taxonomy" id="7868"/>
    <lineage>
        <taxon>Eukaryota</taxon>
        <taxon>Metazoa</taxon>
        <taxon>Chordata</taxon>
        <taxon>Craniata</taxon>
        <taxon>Vertebrata</taxon>
        <taxon>Chondrichthyes</taxon>
        <taxon>Holocephali</taxon>
        <taxon>Chimaeriformes</taxon>
        <taxon>Callorhinchidae</taxon>
        <taxon>Callorhinchus</taxon>
    </lineage>
</organism>
<dbReference type="PROSITE" id="PS51061">
    <property type="entry name" value="R3H"/>
    <property type="match status" value="1"/>
</dbReference>
<dbReference type="STRING" id="7868.ENSCMIP00000042811"/>
<dbReference type="InterPro" id="IPR001841">
    <property type="entry name" value="Znf_RING"/>
</dbReference>
<evidence type="ECO:0000256" key="13">
    <source>
        <dbReference type="ARBA" id="ARBA00023163"/>
    </source>
</evidence>
<comment type="similarity">
    <text evidence="2">Belongs to the NFX1 family.</text>
</comment>
<evidence type="ECO:0000259" key="20">
    <source>
        <dbReference type="PROSITE" id="PS50089"/>
    </source>
</evidence>
<evidence type="ECO:0000256" key="12">
    <source>
        <dbReference type="ARBA" id="ARBA00023125"/>
    </source>
</evidence>
<dbReference type="OMA" id="CPHPCDS"/>
<reference evidence="22" key="4">
    <citation type="submission" date="2025-08" db="UniProtKB">
        <authorList>
            <consortium name="Ensembl"/>
        </authorList>
    </citation>
    <scope>IDENTIFICATION</scope>
</reference>
<evidence type="ECO:0000256" key="2">
    <source>
        <dbReference type="ARBA" id="ARBA00007269"/>
    </source>
</evidence>
<keyword evidence="8 17" id="KW-0863">Zinc-finger</keyword>
<keyword evidence="9" id="KW-0833">Ubl conjugation pathway</keyword>
<keyword evidence="10" id="KW-0862">Zinc</keyword>
<keyword evidence="3" id="KW-0678">Repressor</keyword>
<feature type="compositionally biased region" description="Basic and acidic residues" evidence="18">
    <location>
        <begin position="185"/>
        <end position="195"/>
    </location>
</feature>
<keyword evidence="7" id="KW-0677">Repeat</keyword>
<dbReference type="GeneTree" id="ENSGT00940000156325"/>
<evidence type="ECO:0000256" key="8">
    <source>
        <dbReference type="ARBA" id="ARBA00022771"/>
    </source>
</evidence>
<dbReference type="SUPFAM" id="SSF57850">
    <property type="entry name" value="RING/U-box"/>
    <property type="match status" value="1"/>
</dbReference>
<keyword evidence="11" id="KW-0805">Transcription regulation</keyword>
<evidence type="ECO:0000256" key="14">
    <source>
        <dbReference type="ARBA" id="ARBA00023242"/>
    </source>
</evidence>
<evidence type="ECO:0000256" key="15">
    <source>
        <dbReference type="ARBA" id="ARBA00072498"/>
    </source>
</evidence>
<dbReference type="PANTHER" id="PTHR12360:SF12">
    <property type="entry name" value="TRANSCRIPTIONAL REPRESSOR NF-X1"/>
    <property type="match status" value="1"/>
</dbReference>
<dbReference type="PANTHER" id="PTHR12360">
    <property type="entry name" value="NUCLEAR TRANSCRIPTION FACTOR, X-BOX BINDING 1 NFX1"/>
    <property type="match status" value="1"/>
</dbReference>
<reference evidence="22" key="5">
    <citation type="submission" date="2025-09" db="UniProtKB">
        <authorList>
            <consortium name="Ensembl"/>
        </authorList>
    </citation>
    <scope>IDENTIFICATION</scope>
</reference>
<keyword evidence="14" id="KW-0539">Nucleus</keyword>
<dbReference type="InParanoid" id="A0A4W3JUK2"/>
<evidence type="ECO:0000313" key="23">
    <source>
        <dbReference type="Proteomes" id="UP000314986"/>
    </source>
</evidence>
<dbReference type="AlphaFoldDB" id="A0A4W3JUK2"/>
<dbReference type="PROSITE" id="PS50016">
    <property type="entry name" value="ZF_PHD_2"/>
    <property type="match status" value="1"/>
</dbReference>
<feature type="domain" description="PHD-type" evidence="19">
    <location>
        <begin position="267"/>
        <end position="324"/>
    </location>
</feature>
<dbReference type="InterPro" id="IPR019787">
    <property type="entry name" value="Znf_PHD-finger"/>
</dbReference>
<evidence type="ECO:0000256" key="17">
    <source>
        <dbReference type="PROSITE-ProRule" id="PRU00175"/>
    </source>
</evidence>
<dbReference type="FunFam" id="3.30.1370.50:FF:000003">
    <property type="entry name" value="Transcriptional repressor NF-X1 isoform 1"/>
    <property type="match status" value="1"/>
</dbReference>
<gene>
    <name evidence="22" type="primary">LOC103186344</name>
</gene>
<evidence type="ECO:0000256" key="18">
    <source>
        <dbReference type="SAM" id="MobiDB-lite"/>
    </source>
</evidence>
<dbReference type="CDD" id="cd02643">
    <property type="entry name" value="R3H_NF-X1"/>
    <property type="match status" value="1"/>
</dbReference>
<dbReference type="InterPro" id="IPR034076">
    <property type="entry name" value="R3H_NF-X1"/>
</dbReference>
<name>A0A4W3JUK2_CALMI</name>
<dbReference type="GO" id="GO:0008270">
    <property type="term" value="F:zinc ion binding"/>
    <property type="evidence" value="ECO:0007669"/>
    <property type="project" value="UniProtKB-KW"/>
</dbReference>
<dbReference type="Pfam" id="PF01424">
    <property type="entry name" value="R3H"/>
    <property type="match status" value="1"/>
</dbReference>
<sequence>MRNEKIYPGEGWTAELSQQETAESIVQLDSMEKDSAKNVPEKDLMELDAEFVEHRKSHGSEQENWRALDNQGGAKPKKNNLYVHKPSQGMNERGRPVFEKYNRTFGRKTNERSENVSPHCIAEAPVEIAGAEKNNTKYSEDLQRRSFYKSKISPRGSTWGREYSDDKVYKSENMRAGSNSSIYPSERDTKDERENSRLRENIQLSHRTQSWKVNDMEKERRRIKRPQDVQNKLFDSDRKPFWKKQMEVHKSKETHTGLLIEHLTAEKYECMVCCEVVRLMAPVWSCQSCYHVFHLNCVKKWARSPASQAEDGHGGWRCPACQNVSVRVPNSYVCFCGKVNNPEWNRNEIPHSCGELCGKKRSGNDCPHPCNILCHPGPCPSCPAFVTKACECGRTSQSVRCGQAGAIQCNNVCDNLLNCGKHTCAQVCHAGKCQPCLLTVQQDCYCRSSSREVLCGTDNEAYNNTGYFSCQKPCSRMLNCGNHNCLQLCHSSQCQPCPRLPELVQTCPCKQTPLCKLLELGYPERKSCTDPVPSCGKTCGKILPCGSDDLIHTCNNLCHEGECGPCSGNSTVSCRCGFKKRDVPCLDITKEADLLFLCDKRCNKKRSCGRHKCNEVCCVDTEHKCLLICGRKLNCGQHKCEEPCHRGNCQTCLQSGFDELTCHCGASVIYPPVPCGTKPPECKNPCCRLHECDHPVFHNCHSDEKCPPCTYLTQKWCMGKHELRNNIPCHLTDISCGLACNKLLDCSMHKCKRICHKGDCATEEQCKQMCMIRKSDCNHPCMAQCHQGSPCPKSPCNAEVALHCSCGRRKETMVCSEASSNYQRIAAIAMASKLSDIHLGDTVEISRLITKKEMKQTRLECDEECAVLERNRKFAEALHINPALDPFHTRGSGSKYSDTLKEDARKDLKFVSEVEEEIKALVEAVNKGKQSKRSRCYPPMNRDHRRIIHELAEAYGVESISYDSEPKRNVVVTAVKGKSLSPNTSLTSLIEREVATRPPPPIAHYRHQTSKADSGTIILQKPLKEEPTIDYFDVQD</sequence>
<dbReference type="InterPro" id="IPR036867">
    <property type="entry name" value="R3H_dom_sf"/>
</dbReference>
<dbReference type="Gene3D" id="3.30.1370.50">
    <property type="entry name" value="R3H-like domain"/>
    <property type="match status" value="1"/>
</dbReference>
<protein>
    <recommendedName>
        <fullName evidence="15">Transcriptional repressor NF-X1</fullName>
    </recommendedName>
    <alternativeName>
        <fullName evidence="16">Nuclear transcription factor, X box-binding protein 1</fullName>
    </alternativeName>
</protein>
<keyword evidence="23" id="KW-1185">Reference proteome</keyword>
<keyword evidence="12" id="KW-0238">DNA-binding</keyword>
<dbReference type="GO" id="GO:0016740">
    <property type="term" value="F:transferase activity"/>
    <property type="evidence" value="ECO:0007669"/>
    <property type="project" value="UniProtKB-KW"/>
</dbReference>
<evidence type="ECO:0000259" key="19">
    <source>
        <dbReference type="PROSITE" id="PS50016"/>
    </source>
</evidence>
<feature type="compositionally biased region" description="Basic and acidic residues" evidence="18">
    <location>
        <begin position="54"/>
        <end position="66"/>
    </location>
</feature>
<evidence type="ECO:0000256" key="6">
    <source>
        <dbReference type="ARBA" id="ARBA00022723"/>
    </source>
</evidence>